<dbReference type="Proteomes" id="UP000326678">
    <property type="component" value="Chromosome Gxm1"/>
</dbReference>
<keyword evidence="2" id="KW-1185">Reference proteome</keyword>
<evidence type="ECO:0000313" key="1">
    <source>
        <dbReference type="EMBL" id="QFS42784.1"/>
    </source>
</evidence>
<sequence length="38" mass="4157">MLLRYYPLLNLIISGCLESLYIGGEWGVEAVLAGSRGE</sequence>
<gene>
    <name evidence="1" type="ORF">GXM_00257</name>
</gene>
<name>A0A5P8VR68_9NOSO</name>
<dbReference type="AlphaFoldDB" id="A0A5P8VR68"/>
<evidence type="ECO:0000313" key="2">
    <source>
        <dbReference type="Proteomes" id="UP000326678"/>
    </source>
</evidence>
<protein>
    <submittedName>
        <fullName evidence="1">Uncharacterized protein</fullName>
    </submittedName>
</protein>
<dbReference type="KEGG" id="nsh:GXM_00257"/>
<reference evidence="1 2" key="1">
    <citation type="submission" date="2019-10" db="EMBL/GenBank/DDBJ databases">
        <title>Genomic and transcriptomic insights into the perfect genentic adaptation of a filamentous nitrogen-fixing cyanobacterium to rice fields.</title>
        <authorList>
            <person name="Chen Z."/>
        </authorList>
    </citation>
    <scope>NUCLEOTIDE SEQUENCE [LARGE SCALE GENOMIC DNA]</scope>
    <source>
        <strain evidence="1">CCNUC1</strain>
    </source>
</reference>
<proteinExistence type="predicted"/>
<accession>A0A5P8VR68</accession>
<dbReference type="EMBL" id="CP045226">
    <property type="protein sequence ID" value="QFS42784.1"/>
    <property type="molecule type" value="Genomic_DNA"/>
</dbReference>
<dbReference type="PROSITE" id="PS51257">
    <property type="entry name" value="PROKAR_LIPOPROTEIN"/>
    <property type="match status" value="1"/>
</dbReference>
<organism evidence="1 2">
    <name type="scientific">Nostoc sphaeroides CCNUC1</name>
    <dbReference type="NCBI Taxonomy" id="2653204"/>
    <lineage>
        <taxon>Bacteria</taxon>
        <taxon>Bacillati</taxon>
        <taxon>Cyanobacteriota</taxon>
        <taxon>Cyanophyceae</taxon>
        <taxon>Nostocales</taxon>
        <taxon>Nostocaceae</taxon>
        <taxon>Nostoc</taxon>
    </lineage>
</organism>